<gene>
    <name evidence="2" type="ORF">ElyMa_004386700</name>
</gene>
<protein>
    <recommendedName>
        <fullName evidence="1">C-type lectin domain-containing protein</fullName>
    </recommendedName>
</protein>
<organism evidence="2 3">
    <name type="scientific">Elysia marginata</name>
    <dbReference type="NCBI Taxonomy" id="1093978"/>
    <lineage>
        <taxon>Eukaryota</taxon>
        <taxon>Metazoa</taxon>
        <taxon>Spiralia</taxon>
        <taxon>Lophotrochozoa</taxon>
        <taxon>Mollusca</taxon>
        <taxon>Gastropoda</taxon>
        <taxon>Heterobranchia</taxon>
        <taxon>Euthyneura</taxon>
        <taxon>Panpulmonata</taxon>
        <taxon>Sacoglossa</taxon>
        <taxon>Placobranchoidea</taxon>
        <taxon>Plakobranchidae</taxon>
        <taxon>Elysia</taxon>
    </lineage>
</organism>
<dbReference type="InterPro" id="IPR016186">
    <property type="entry name" value="C-type_lectin-like/link_sf"/>
</dbReference>
<evidence type="ECO:0000313" key="3">
    <source>
        <dbReference type="Proteomes" id="UP000762676"/>
    </source>
</evidence>
<dbReference type="CDD" id="cd00037">
    <property type="entry name" value="CLECT"/>
    <property type="match status" value="1"/>
</dbReference>
<sequence length="154" mass="17610">MNVPFLPTDEEHPCNSKNAILVPEDRRCLVVVSEAHTWSESQAYCERRGGNLYRIPYGHVDSRPNLANCLASIPDSQVGDLWIGAVGTWSPQYVWINSSYVNPVKWCPTEEPYHDPTADNWRSNDLSVEYCITNCRYQDKDFAVVSVSDWREQA</sequence>
<comment type="caution">
    <text evidence="2">The sequence shown here is derived from an EMBL/GenBank/DDBJ whole genome shotgun (WGS) entry which is preliminary data.</text>
</comment>
<dbReference type="InterPro" id="IPR001304">
    <property type="entry name" value="C-type_lectin-like"/>
</dbReference>
<evidence type="ECO:0000313" key="2">
    <source>
        <dbReference type="EMBL" id="GFR93789.1"/>
    </source>
</evidence>
<dbReference type="PROSITE" id="PS50041">
    <property type="entry name" value="C_TYPE_LECTIN_2"/>
    <property type="match status" value="1"/>
</dbReference>
<dbReference type="EMBL" id="BMAT01008860">
    <property type="protein sequence ID" value="GFR93789.1"/>
    <property type="molecule type" value="Genomic_DNA"/>
</dbReference>
<evidence type="ECO:0000259" key="1">
    <source>
        <dbReference type="PROSITE" id="PS50041"/>
    </source>
</evidence>
<reference evidence="2 3" key="1">
    <citation type="journal article" date="2021" name="Elife">
        <title>Chloroplast acquisition without the gene transfer in kleptoplastic sea slugs, Plakobranchus ocellatus.</title>
        <authorList>
            <person name="Maeda T."/>
            <person name="Takahashi S."/>
            <person name="Yoshida T."/>
            <person name="Shimamura S."/>
            <person name="Takaki Y."/>
            <person name="Nagai Y."/>
            <person name="Toyoda A."/>
            <person name="Suzuki Y."/>
            <person name="Arimoto A."/>
            <person name="Ishii H."/>
            <person name="Satoh N."/>
            <person name="Nishiyama T."/>
            <person name="Hasebe M."/>
            <person name="Maruyama T."/>
            <person name="Minagawa J."/>
            <person name="Obokata J."/>
            <person name="Shigenobu S."/>
        </authorList>
    </citation>
    <scope>NUCLEOTIDE SEQUENCE [LARGE SCALE GENOMIC DNA]</scope>
</reference>
<dbReference type="Proteomes" id="UP000762676">
    <property type="component" value="Unassembled WGS sequence"/>
</dbReference>
<name>A0AAV4H8A2_9GAST</name>
<proteinExistence type="predicted"/>
<dbReference type="Gene3D" id="3.10.100.10">
    <property type="entry name" value="Mannose-Binding Protein A, subunit A"/>
    <property type="match status" value="1"/>
</dbReference>
<feature type="domain" description="C-type lectin" evidence="1">
    <location>
        <begin position="24"/>
        <end position="154"/>
    </location>
</feature>
<keyword evidence="3" id="KW-1185">Reference proteome</keyword>
<accession>A0AAV4H8A2</accession>
<dbReference type="AlphaFoldDB" id="A0AAV4H8A2"/>
<dbReference type="InterPro" id="IPR016187">
    <property type="entry name" value="CTDL_fold"/>
</dbReference>
<dbReference type="SUPFAM" id="SSF56436">
    <property type="entry name" value="C-type lectin-like"/>
    <property type="match status" value="1"/>
</dbReference>